<evidence type="ECO:0000256" key="1">
    <source>
        <dbReference type="SAM" id="MobiDB-lite"/>
    </source>
</evidence>
<comment type="caution">
    <text evidence="3">The sequence shown here is derived from an EMBL/GenBank/DDBJ whole genome shotgun (WGS) entry which is preliminary data.</text>
</comment>
<gene>
    <name evidence="3" type="ORF">IF1G_10779</name>
</gene>
<dbReference type="AlphaFoldDB" id="A0A545UME5"/>
<organism evidence="3 4">
    <name type="scientific">Cordyceps javanica</name>
    <dbReference type="NCBI Taxonomy" id="43265"/>
    <lineage>
        <taxon>Eukaryota</taxon>
        <taxon>Fungi</taxon>
        <taxon>Dikarya</taxon>
        <taxon>Ascomycota</taxon>
        <taxon>Pezizomycotina</taxon>
        <taxon>Sordariomycetes</taxon>
        <taxon>Hypocreomycetidae</taxon>
        <taxon>Hypocreales</taxon>
        <taxon>Cordycipitaceae</taxon>
        <taxon>Cordyceps</taxon>
    </lineage>
</organism>
<feature type="region of interest" description="Disordered" evidence="1">
    <location>
        <begin position="402"/>
        <end position="661"/>
    </location>
</feature>
<dbReference type="EMBL" id="SPUK01000025">
    <property type="protein sequence ID" value="TQV90627.1"/>
    <property type="molecule type" value="Genomic_DNA"/>
</dbReference>
<keyword evidence="4" id="KW-1185">Reference proteome</keyword>
<feature type="compositionally biased region" description="Polar residues" evidence="1">
    <location>
        <begin position="493"/>
        <end position="503"/>
    </location>
</feature>
<dbReference type="OrthoDB" id="4868340at2759"/>
<evidence type="ECO:0000313" key="4">
    <source>
        <dbReference type="Proteomes" id="UP000315783"/>
    </source>
</evidence>
<feature type="compositionally biased region" description="Polar residues" evidence="1">
    <location>
        <begin position="603"/>
        <end position="612"/>
    </location>
</feature>
<dbReference type="Proteomes" id="UP000315783">
    <property type="component" value="Unassembled WGS sequence"/>
</dbReference>
<evidence type="ECO:0000313" key="3">
    <source>
        <dbReference type="EMBL" id="TQV90627.1"/>
    </source>
</evidence>
<dbReference type="STRING" id="43265.A0A545UME5"/>
<accession>A0A545UME5</accession>
<feature type="compositionally biased region" description="Basic and acidic residues" evidence="1">
    <location>
        <begin position="419"/>
        <end position="481"/>
    </location>
</feature>
<sequence>MRFPIVAVGAAVTLGSAMAANEAAGPKQGVFYGIPPLPQSQEKGAATNHVCHDSKPHTDGRLMPCYSKMQTLEMKCPKNPKTAELREEQRKCLCDEGSSFLQDCAACDACLRHSGLQAADNKGFWTKYWGEIRENYCKVVNGTGNYEEFRAALDKRELEPSKPLSDEQIAPSPAKEPAYYYEQANVPVPKQQGGGNITIVSQETIELNFSAIYRYEKIKYPVLMVLNPKDVQDQTPPNSSISASITNSTTLTKSASAPSTFVTVTSASSTVATSLLPTTTPSPDSYKSISVEIHGKMYLAVVVYMEAGCYARSVNGELVVDVKIEGIDQGELPRRVQDKQQLEEVMNTLPDGSRNKDLCNVLQKVLDTEAPLVEAPATHKEPVPPLMQGVAESNVTSYNNWVAPTEKPTHKPVNSESKPYQKPEEKPVSSESKPHQKPEEKPVNSESKPYQKPEEKPVTSESKPHQKPEEKPVNSESKPADEEAACPAGYEPVQTQSTPNTQADIPVTGGSEYSRPPADIPATSGPKHPEPHADAPATSGSKHPEVQANAPAPGGEKPTTSGSQYTKPPAGAPAPGGSKHTEPQAGASVPDGDKPTAGGSKYTEPQANTPATSGPKHPEPQADAPATSGPKHPEPQANTPAPGGEKPTTGGSKYSQPPADTPATGSCNQACKCPPVNECLPGSAASLNRNATEICNKKVKTETECKALSNATEVRDCLCSVGKYADKRFFDEAIICSRRSGECNSGEFQAQVFFEVKYRFCQLQNIAEFSAAYNSVLNEWQEARAPNAQLM</sequence>
<feature type="signal peptide" evidence="2">
    <location>
        <begin position="1"/>
        <end position="19"/>
    </location>
</feature>
<evidence type="ECO:0000256" key="2">
    <source>
        <dbReference type="SAM" id="SignalP"/>
    </source>
</evidence>
<keyword evidence="2" id="KW-0732">Signal</keyword>
<feature type="chain" id="PRO_5021786072" evidence="2">
    <location>
        <begin position="20"/>
        <end position="791"/>
    </location>
</feature>
<proteinExistence type="predicted"/>
<name>A0A545UME5_9HYPO</name>
<protein>
    <submittedName>
        <fullName evidence="3">Uncharacterized protein</fullName>
    </submittedName>
</protein>
<reference evidence="3 4" key="1">
    <citation type="journal article" date="2019" name="Appl. Microbiol. Biotechnol.">
        <title>Genome sequence of Isaria javanica and comparative genome analysis insights into family S53 peptidase evolution in fungal entomopathogens.</title>
        <authorList>
            <person name="Lin R."/>
            <person name="Zhang X."/>
            <person name="Xin B."/>
            <person name="Zou M."/>
            <person name="Gao Y."/>
            <person name="Qin F."/>
            <person name="Hu Q."/>
            <person name="Xie B."/>
            <person name="Cheng X."/>
        </authorList>
    </citation>
    <scope>NUCLEOTIDE SEQUENCE [LARGE SCALE GENOMIC DNA]</scope>
    <source>
        <strain evidence="3 4">IJ1G</strain>
    </source>
</reference>